<dbReference type="InterPro" id="IPR012336">
    <property type="entry name" value="Thioredoxin-like_fold"/>
</dbReference>
<dbReference type="Gene3D" id="3.40.30.10">
    <property type="entry name" value="Glutaredoxin"/>
    <property type="match status" value="1"/>
</dbReference>
<dbReference type="SUPFAM" id="SSF52833">
    <property type="entry name" value="Thioredoxin-like"/>
    <property type="match status" value="1"/>
</dbReference>
<evidence type="ECO:0000259" key="1">
    <source>
        <dbReference type="Pfam" id="PF13462"/>
    </source>
</evidence>
<evidence type="ECO:0000313" key="2">
    <source>
        <dbReference type="EMBL" id="RMX43123.1"/>
    </source>
</evidence>
<dbReference type="PANTHER" id="PTHR33875:SF2">
    <property type="entry name" value="ACR183CP"/>
    <property type="match status" value="1"/>
</dbReference>
<dbReference type="Proteomes" id="UP000275408">
    <property type="component" value="Unassembled WGS sequence"/>
</dbReference>
<dbReference type="EMBL" id="RCHS01003243">
    <property type="protein sequence ID" value="RMX43123.1"/>
    <property type="molecule type" value="Genomic_DNA"/>
</dbReference>
<accession>A0A3M6TNY2</accession>
<dbReference type="OrthoDB" id="37297at2759"/>
<proteinExistence type="predicted"/>
<feature type="domain" description="Thioredoxin-like fold" evidence="1">
    <location>
        <begin position="60"/>
        <end position="229"/>
    </location>
</feature>
<dbReference type="AlphaFoldDB" id="A0A3M6TNY2"/>
<dbReference type="STRING" id="46731.A0A3M6TNY2"/>
<dbReference type="PANTHER" id="PTHR33875">
    <property type="entry name" value="OS09G0542200 PROTEIN"/>
    <property type="match status" value="1"/>
</dbReference>
<dbReference type="Pfam" id="PF13462">
    <property type="entry name" value="Thioredoxin_4"/>
    <property type="match status" value="1"/>
</dbReference>
<gene>
    <name evidence="2" type="ORF">pdam_00006869</name>
</gene>
<organism evidence="2 3">
    <name type="scientific">Pocillopora damicornis</name>
    <name type="common">Cauliflower coral</name>
    <name type="synonym">Millepora damicornis</name>
    <dbReference type="NCBI Taxonomy" id="46731"/>
    <lineage>
        <taxon>Eukaryota</taxon>
        <taxon>Metazoa</taxon>
        <taxon>Cnidaria</taxon>
        <taxon>Anthozoa</taxon>
        <taxon>Hexacorallia</taxon>
        <taxon>Scleractinia</taxon>
        <taxon>Astrocoeniina</taxon>
        <taxon>Pocilloporidae</taxon>
        <taxon>Pocillopora</taxon>
    </lineage>
</organism>
<dbReference type="InterPro" id="IPR036249">
    <property type="entry name" value="Thioredoxin-like_sf"/>
</dbReference>
<name>A0A3M6TNY2_POCDA</name>
<reference evidence="2 3" key="1">
    <citation type="journal article" date="2018" name="Sci. Rep.">
        <title>Comparative analysis of the Pocillopora damicornis genome highlights role of immune system in coral evolution.</title>
        <authorList>
            <person name="Cunning R."/>
            <person name="Bay R.A."/>
            <person name="Gillette P."/>
            <person name="Baker A.C."/>
            <person name="Traylor-Knowles N."/>
        </authorList>
    </citation>
    <scope>NUCLEOTIDE SEQUENCE [LARGE SCALE GENOMIC DNA]</scope>
    <source>
        <strain evidence="2">RSMAS</strain>
        <tissue evidence="2">Whole animal</tissue>
    </source>
</reference>
<sequence length="250" mass="27937">MSLLNTTSIRPRGSEPLKLYVVFGFLVTVFASNSKDDDVDPPMLPFPLPRRTPGFVFNGGKSNAAIHLSAFLDLTCADSKRVWPMIKKLANKYGPTKIRLTVHFFALAYFDNAFRALKSVFTVAAYNSSLLFPWVDDVFKNQDQLKNSARTSTMSPEDIFKMKTCVIQIARVITQMAIRAGILSRVMSDGLRSHDIESEARMAWKFACSKVVMGTPTFFLNDIFIGGDASSNWGEKQWNGMIDKILSGLN</sequence>
<keyword evidence="3" id="KW-1185">Reference proteome</keyword>
<comment type="caution">
    <text evidence="2">The sequence shown here is derived from an EMBL/GenBank/DDBJ whole genome shotgun (WGS) entry which is preliminary data.</text>
</comment>
<protein>
    <recommendedName>
        <fullName evidence="1">Thioredoxin-like fold domain-containing protein</fullName>
    </recommendedName>
</protein>
<evidence type="ECO:0000313" key="3">
    <source>
        <dbReference type="Proteomes" id="UP000275408"/>
    </source>
</evidence>